<organism evidence="4">
    <name type="scientific">Naegleria gruberi</name>
    <name type="common">Amoeba</name>
    <dbReference type="NCBI Taxonomy" id="5762"/>
    <lineage>
        <taxon>Eukaryota</taxon>
        <taxon>Discoba</taxon>
        <taxon>Heterolobosea</taxon>
        <taxon>Tetramitia</taxon>
        <taxon>Eutetramitia</taxon>
        <taxon>Vahlkampfiidae</taxon>
        <taxon>Naegleria</taxon>
    </lineage>
</organism>
<dbReference type="OrthoDB" id="10487592at2759"/>
<feature type="compositionally biased region" description="Polar residues" evidence="2">
    <location>
        <begin position="102"/>
        <end position="128"/>
    </location>
</feature>
<feature type="coiled-coil region" evidence="1">
    <location>
        <begin position="322"/>
        <end position="370"/>
    </location>
</feature>
<feature type="region of interest" description="Disordered" evidence="2">
    <location>
        <begin position="1"/>
        <end position="290"/>
    </location>
</feature>
<name>D2V7H9_NAEGR</name>
<dbReference type="EMBL" id="GG738855">
    <property type="protein sequence ID" value="EFC47254.1"/>
    <property type="molecule type" value="Genomic_DNA"/>
</dbReference>
<dbReference type="AlphaFoldDB" id="D2V7H9"/>
<feature type="compositionally biased region" description="Polar residues" evidence="2">
    <location>
        <begin position="10"/>
        <end position="38"/>
    </location>
</feature>
<dbReference type="KEGG" id="ngr:NAEGRDRAFT_64808"/>
<feature type="compositionally biased region" description="Polar residues" evidence="2">
    <location>
        <begin position="262"/>
        <end position="282"/>
    </location>
</feature>
<evidence type="ECO:0000256" key="2">
    <source>
        <dbReference type="SAM" id="MobiDB-lite"/>
    </source>
</evidence>
<sequence>MDFLFKKPSTDNTESETQQGDNSFTFKFSSGGNDTGNVFSFLDRGNGSPPAQVGSSSSSNNNAGSFSFLFKDSAQPSTTFTPSQSESSSVNTSGSFPFHTESPPNKNIRIGTNQPSAQSSLFGVSSLTPAKRPSSDIESSADQPLTSREQAGAIEKDFNSSLLKSPPSLQPLSKKIKQSPLQPESFANKENVKPLSDEGSAQTGGTSLPFSPKKFSLSTASPIKASPQKSNSAEFSTPKKPLQPVNSNRMTPPPSFQLMKSPATSSMQQTPTKANPSTTHVNTPRPPLNVNHQLTSSTLLPRVEEDNLQQSFERTERFISKHRSDLDEMKEVEQQLEGVKRKDTELCKTMDEINTKMNEHSDTLKTLTLRVTLLTNKMLMTQCPIINEKVEQIHSKYAHLINKTL</sequence>
<dbReference type="Proteomes" id="UP000006671">
    <property type="component" value="Unassembled WGS sequence"/>
</dbReference>
<keyword evidence="1" id="KW-0175">Coiled coil</keyword>
<evidence type="ECO:0000313" key="4">
    <source>
        <dbReference type="Proteomes" id="UP000006671"/>
    </source>
</evidence>
<feature type="compositionally biased region" description="Low complexity" evidence="2">
    <location>
        <begin position="54"/>
        <end position="68"/>
    </location>
</feature>
<accession>D2V7H9</accession>
<feature type="compositionally biased region" description="Low complexity" evidence="2">
    <location>
        <begin position="160"/>
        <end position="173"/>
    </location>
</feature>
<dbReference type="GeneID" id="8860371"/>
<keyword evidence="4" id="KW-1185">Reference proteome</keyword>
<dbReference type="VEuPathDB" id="AmoebaDB:NAEGRDRAFT_64808"/>
<feature type="compositionally biased region" description="Polar residues" evidence="2">
    <location>
        <begin position="216"/>
        <end position="235"/>
    </location>
</feature>
<feature type="compositionally biased region" description="Polar residues" evidence="2">
    <location>
        <begin position="136"/>
        <end position="149"/>
    </location>
</feature>
<feature type="compositionally biased region" description="Polar residues" evidence="2">
    <location>
        <begin position="74"/>
        <end position="95"/>
    </location>
</feature>
<gene>
    <name evidence="3" type="ORF">NAEGRDRAFT_64808</name>
</gene>
<dbReference type="RefSeq" id="XP_002679998.1">
    <property type="nucleotide sequence ID" value="XM_002679952.1"/>
</dbReference>
<protein>
    <submittedName>
        <fullName evidence="3">Predicted protein</fullName>
    </submittedName>
</protein>
<evidence type="ECO:0000313" key="3">
    <source>
        <dbReference type="EMBL" id="EFC47254.1"/>
    </source>
</evidence>
<dbReference type="InParanoid" id="D2V7H9"/>
<evidence type="ECO:0000256" key="1">
    <source>
        <dbReference type="SAM" id="Coils"/>
    </source>
</evidence>
<feature type="compositionally biased region" description="Polar residues" evidence="2">
    <location>
        <begin position="199"/>
        <end position="209"/>
    </location>
</feature>
<reference evidence="3 4" key="1">
    <citation type="journal article" date="2010" name="Cell">
        <title>The genome of Naegleria gruberi illuminates early eukaryotic versatility.</title>
        <authorList>
            <person name="Fritz-Laylin L.K."/>
            <person name="Prochnik S.E."/>
            <person name="Ginger M.L."/>
            <person name="Dacks J.B."/>
            <person name="Carpenter M.L."/>
            <person name="Field M.C."/>
            <person name="Kuo A."/>
            <person name="Paredez A."/>
            <person name="Chapman J."/>
            <person name="Pham J."/>
            <person name="Shu S."/>
            <person name="Neupane R."/>
            <person name="Cipriano M."/>
            <person name="Mancuso J."/>
            <person name="Tu H."/>
            <person name="Salamov A."/>
            <person name="Lindquist E."/>
            <person name="Shapiro H."/>
            <person name="Lucas S."/>
            <person name="Grigoriev I.V."/>
            <person name="Cande W.Z."/>
            <person name="Fulton C."/>
            <person name="Rokhsar D.S."/>
            <person name="Dawson S.C."/>
        </authorList>
    </citation>
    <scope>NUCLEOTIDE SEQUENCE [LARGE SCALE GENOMIC DNA]</scope>
    <source>
        <strain evidence="3 4">NEG-M</strain>
    </source>
</reference>
<proteinExistence type="predicted"/>
<dbReference type="OMA" id="FHTESPP"/>